<sequence length="61" mass="7043">MNCSGIPLFFRQRQTRPLDIPGAVSVVTLSRQLVESQIEPRQILPSQTIENIRSPRYTFRT</sequence>
<protein>
    <submittedName>
        <fullName evidence="1">Uncharacterized protein</fullName>
    </submittedName>
</protein>
<dbReference type="AlphaFoldDB" id="A0A212LBH8"/>
<gene>
    <name evidence="1" type="ORF">KL86DES1_22222</name>
    <name evidence="2" type="ORF">KL86DES1_22310</name>
</gene>
<name>A0A212LBH8_9BACT</name>
<proteinExistence type="predicted"/>
<organism evidence="1">
    <name type="scientific">uncultured Desulfovibrio sp</name>
    <dbReference type="NCBI Taxonomy" id="167968"/>
    <lineage>
        <taxon>Bacteria</taxon>
        <taxon>Pseudomonadati</taxon>
        <taxon>Thermodesulfobacteriota</taxon>
        <taxon>Desulfovibrionia</taxon>
        <taxon>Desulfovibrionales</taxon>
        <taxon>Desulfovibrionaceae</taxon>
        <taxon>Desulfovibrio</taxon>
        <taxon>environmental samples</taxon>
    </lineage>
</organism>
<accession>A0A212LBH8</accession>
<evidence type="ECO:0000313" key="2">
    <source>
        <dbReference type="EMBL" id="SCM75041.1"/>
    </source>
</evidence>
<reference evidence="1" key="1">
    <citation type="submission" date="2016-08" db="EMBL/GenBank/DDBJ databases">
        <authorList>
            <person name="Seilhamer J.J."/>
        </authorList>
    </citation>
    <scope>NUCLEOTIDE SEQUENCE</scope>
    <source>
        <strain evidence="1">86-1</strain>
    </source>
</reference>
<dbReference type="EMBL" id="FMJC01000002">
    <property type="protein sequence ID" value="SCM75041.1"/>
    <property type="molecule type" value="Genomic_DNA"/>
</dbReference>
<dbReference type="EMBL" id="FMJC01000002">
    <property type="protein sequence ID" value="SCM74895.1"/>
    <property type="molecule type" value="Genomic_DNA"/>
</dbReference>
<evidence type="ECO:0000313" key="1">
    <source>
        <dbReference type="EMBL" id="SCM74895.1"/>
    </source>
</evidence>